<gene>
    <name evidence="1" type="ORF">S12H4_59255</name>
</gene>
<dbReference type="AlphaFoldDB" id="X1W2P8"/>
<protein>
    <submittedName>
        <fullName evidence="1">Uncharacterized protein</fullName>
    </submittedName>
</protein>
<feature type="non-terminal residue" evidence="1">
    <location>
        <position position="1"/>
    </location>
</feature>
<name>X1W2P8_9ZZZZ</name>
<comment type="caution">
    <text evidence="1">The sequence shown here is derived from an EMBL/GenBank/DDBJ whole genome shotgun (WGS) entry which is preliminary data.</text>
</comment>
<dbReference type="EMBL" id="BARW01038666">
    <property type="protein sequence ID" value="GAJ24080.1"/>
    <property type="molecule type" value="Genomic_DNA"/>
</dbReference>
<proteinExistence type="predicted"/>
<organism evidence="1">
    <name type="scientific">marine sediment metagenome</name>
    <dbReference type="NCBI Taxonomy" id="412755"/>
    <lineage>
        <taxon>unclassified sequences</taxon>
        <taxon>metagenomes</taxon>
        <taxon>ecological metagenomes</taxon>
    </lineage>
</organism>
<evidence type="ECO:0000313" key="1">
    <source>
        <dbReference type="EMBL" id="GAJ24080.1"/>
    </source>
</evidence>
<sequence length="141" mass="15828">PLDRGVHNIRLVKDFNIPTQMPNEPDGLFYLRKSEYWIDRADILLFIFFSGTDNASVGIELQTTLANPGNAWRSLLAYAEDTPSLVVGLGTRHQPDLSLIPFSNDLDIIKQGKGNIVRLLGSFYRSLYQRPSGEWETSSAS</sequence>
<accession>X1W2P8</accession>
<reference evidence="1" key="1">
    <citation type="journal article" date="2014" name="Front. Microbiol.">
        <title>High frequency of phylogenetically diverse reductive dehalogenase-homologous genes in deep subseafloor sedimentary metagenomes.</title>
        <authorList>
            <person name="Kawai M."/>
            <person name="Futagami T."/>
            <person name="Toyoda A."/>
            <person name="Takaki Y."/>
            <person name="Nishi S."/>
            <person name="Hori S."/>
            <person name="Arai W."/>
            <person name="Tsubouchi T."/>
            <person name="Morono Y."/>
            <person name="Uchiyama I."/>
            <person name="Ito T."/>
            <person name="Fujiyama A."/>
            <person name="Inagaki F."/>
            <person name="Takami H."/>
        </authorList>
    </citation>
    <scope>NUCLEOTIDE SEQUENCE</scope>
    <source>
        <strain evidence="1">Expedition CK06-06</strain>
    </source>
</reference>